<feature type="region of interest" description="Disordered" evidence="15">
    <location>
        <begin position="540"/>
        <end position="566"/>
    </location>
</feature>
<evidence type="ECO:0000259" key="16">
    <source>
        <dbReference type="PROSITE" id="PS51198"/>
    </source>
</evidence>
<dbReference type="PANTHER" id="PTHR11070:SF48">
    <property type="entry name" value="ATP-DEPENDENT HELICASE_NUCLEASE SUBUNIT A"/>
    <property type="match status" value="1"/>
</dbReference>
<feature type="domain" description="UvrD-like helicase C-terminal" evidence="17">
    <location>
        <begin position="532"/>
        <end position="815"/>
    </location>
</feature>
<dbReference type="RefSeq" id="WP_205087812.1">
    <property type="nucleotide sequence ID" value="NZ_JACJLA010000008.1"/>
</dbReference>
<evidence type="ECO:0000256" key="7">
    <source>
        <dbReference type="ARBA" id="ARBA00022840"/>
    </source>
</evidence>
<dbReference type="SUPFAM" id="SSF52980">
    <property type="entry name" value="Restriction endonuclease-like"/>
    <property type="match status" value="1"/>
</dbReference>
<dbReference type="EC" id="5.6.2.4" evidence="12"/>
<dbReference type="PANTHER" id="PTHR11070">
    <property type="entry name" value="UVRD / RECB / PCRA DNA HELICASE FAMILY MEMBER"/>
    <property type="match status" value="1"/>
</dbReference>
<comment type="catalytic activity">
    <reaction evidence="13">
        <text>ATP + H2O = ADP + phosphate + H(+)</text>
        <dbReference type="Rhea" id="RHEA:13065"/>
        <dbReference type="ChEBI" id="CHEBI:15377"/>
        <dbReference type="ChEBI" id="CHEBI:15378"/>
        <dbReference type="ChEBI" id="CHEBI:30616"/>
        <dbReference type="ChEBI" id="CHEBI:43474"/>
        <dbReference type="ChEBI" id="CHEBI:456216"/>
        <dbReference type="EC" id="5.6.2.4"/>
    </reaction>
</comment>
<keyword evidence="3" id="KW-0227">DNA damage</keyword>
<keyword evidence="1" id="KW-0540">Nuclease</keyword>
<keyword evidence="19" id="KW-1185">Reference proteome</keyword>
<dbReference type="PROSITE" id="PS51217">
    <property type="entry name" value="UVRD_HELICASE_CTER"/>
    <property type="match status" value="1"/>
</dbReference>
<evidence type="ECO:0000256" key="5">
    <source>
        <dbReference type="ARBA" id="ARBA00022806"/>
    </source>
</evidence>
<dbReference type="PROSITE" id="PS51198">
    <property type="entry name" value="UVRD_HELICASE_ATP_BIND"/>
    <property type="match status" value="1"/>
</dbReference>
<dbReference type="Pfam" id="PF12705">
    <property type="entry name" value="PDDEXK_1"/>
    <property type="match status" value="1"/>
</dbReference>
<keyword evidence="4 14" id="KW-0378">Hydrolase</keyword>
<dbReference type="InterPro" id="IPR038726">
    <property type="entry name" value="PDDEXK_AddAB-type"/>
</dbReference>
<feature type="binding site" evidence="14">
    <location>
        <begin position="28"/>
        <end position="35"/>
    </location>
    <ligand>
        <name>ATP</name>
        <dbReference type="ChEBI" id="CHEBI:30616"/>
    </ligand>
</feature>
<evidence type="ECO:0000256" key="9">
    <source>
        <dbReference type="ARBA" id="ARBA00023204"/>
    </source>
</evidence>
<evidence type="ECO:0000256" key="10">
    <source>
        <dbReference type="ARBA" id="ARBA00023235"/>
    </source>
</evidence>
<evidence type="ECO:0000256" key="14">
    <source>
        <dbReference type="PROSITE-ProRule" id="PRU00560"/>
    </source>
</evidence>
<dbReference type="InterPro" id="IPR014152">
    <property type="entry name" value="AddA"/>
</dbReference>
<evidence type="ECO:0000256" key="3">
    <source>
        <dbReference type="ARBA" id="ARBA00022763"/>
    </source>
</evidence>
<evidence type="ECO:0000256" key="2">
    <source>
        <dbReference type="ARBA" id="ARBA00022741"/>
    </source>
</evidence>
<accession>A0ABS2GFZ2</accession>
<reference evidence="18 19" key="1">
    <citation type="journal article" date="2021" name="Sci. Rep.">
        <title>The distribution of antibiotic resistance genes in chicken gut microbiota commensals.</title>
        <authorList>
            <person name="Juricova H."/>
            <person name="Matiasovicova J."/>
            <person name="Kubasova T."/>
            <person name="Cejkova D."/>
            <person name="Rychlik I."/>
        </authorList>
    </citation>
    <scope>NUCLEOTIDE SEQUENCE [LARGE SCALE GENOMIC DNA]</scope>
    <source>
        <strain evidence="18 19">An537</strain>
    </source>
</reference>
<evidence type="ECO:0000259" key="17">
    <source>
        <dbReference type="PROSITE" id="PS51217"/>
    </source>
</evidence>
<name>A0ABS2GFZ2_9FIRM</name>
<evidence type="ECO:0000313" key="18">
    <source>
        <dbReference type="EMBL" id="MBM6912755.1"/>
    </source>
</evidence>
<dbReference type="GO" id="GO:0004386">
    <property type="term" value="F:helicase activity"/>
    <property type="evidence" value="ECO:0007669"/>
    <property type="project" value="UniProtKB-KW"/>
</dbReference>
<evidence type="ECO:0000256" key="12">
    <source>
        <dbReference type="ARBA" id="ARBA00034808"/>
    </source>
</evidence>
<keyword evidence="9" id="KW-0234">DNA repair</keyword>
<organism evidence="18 19">
    <name type="scientific">Veillonella magna</name>
    <dbReference type="NCBI Taxonomy" id="464322"/>
    <lineage>
        <taxon>Bacteria</taxon>
        <taxon>Bacillati</taxon>
        <taxon>Bacillota</taxon>
        <taxon>Negativicutes</taxon>
        <taxon>Veillonellales</taxon>
        <taxon>Veillonellaceae</taxon>
        <taxon>Veillonella</taxon>
    </lineage>
</organism>
<dbReference type="InterPro" id="IPR011604">
    <property type="entry name" value="PDDEXK-like_dom_sf"/>
</dbReference>
<comment type="caution">
    <text evidence="18">The sequence shown here is derived from an EMBL/GenBank/DDBJ whole genome shotgun (WGS) entry which is preliminary data.</text>
</comment>
<dbReference type="NCBIfam" id="TIGR02785">
    <property type="entry name" value="addA_Gpos"/>
    <property type="match status" value="1"/>
</dbReference>
<dbReference type="Pfam" id="PF00580">
    <property type="entry name" value="UvrD-helicase"/>
    <property type="match status" value="1"/>
</dbReference>
<dbReference type="Gene3D" id="3.90.320.10">
    <property type="match status" value="1"/>
</dbReference>
<feature type="domain" description="UvrD-like helicase ATP-binding" evidence="16">
    <location>
        <begin position="7"/>
        <end position="482"/>
    </location>
</feature>
<keyword evidence="10" id="KW-0413">Isomerase</keyword>
<dbReference type="InterPro" id="IPR014017">
    <property type="entry name" value="DNA_helicase_UvrD-like_C"/>
</dbReference>
<keyword evidence="7 14" id="KW-0067">ATP-binding</keyword>
<keyword evidence="8" id="KW-0238">DNA-binding</keyword>
<dbReference type="InterPro" id="IPR014016">
    <property type="entry name" value="UvrD-like_ATP-bd"/>
</dbReference>
<evidence type="ECO:0000256" key="6">
    <source>
        <dbReference type="ARBA" id="ARBA00022839"/>
    </source>
</evidence>
<sequence>MKWTHDQQKAIEAPKPGPLSSQTLLVAAAAGSGKTAVLVERIISRLRDKTRPLSISELLVVTFTKAAAAEMSARIGAKLSEVYGETGDTYLEEQLHLLPSAHISTLHSFCQWVIKSYFYRLDIDPAFRIGNEGELQLMRSEVLDDVLLQAYTNNDYHIFEVADMLSDNRSDERLKHQLLRIYDFALAQSDPQAWLDKAYQRYESAMDTSLFETIWGQAFWQEQQDIIARIESDYETMVALINRPDGPAPWQSLVDEVAGIREALRESENWDAMHAAVALAEKHRFGAYRKTGFKKDLESGVIDAGIVSQVEALGKQNKERLQAMAQGPFAVDEATFKEQLRGQLPYAQGIIGLVQAFDTAFKAAKRRAGLLDFSDLEHLCLALLRDKDEDGNWHPSSVALELQEQFKEVMVDEYQDTNGVQEAIVNLVSRRDNRFYVGDVKQSIYRFRMADPTLFMEKYHRFGRDEADVERRIDLAQNFRSHENILSFTNFLFRQIMTEEGAELSYGDEEALYPGRITEDMLEDWVGGPVELHLIEVDDTTQQGASEKRPSSNATAMASDGGDDADELENDEKEIAFIIEKLQALKAAGVKIQEKDGSFRPMCWRDVVILLRSVAGKANRMVEAMRIAGIPAYAEENSGYFSSLEVQLLIALLQVIDNPEQDLPMAAVLGSFIVGLDANALGRLRMQGDGSLWSLLPTFAGKEDNPAVMAFIERFTRWRTLSRRRSVSELLWHIFEDINYVEYVSAMPNGLVRRANVLALYDRAKQYEAGSFRGLFRFLRFIESLQAAGEDLSVARTVSEADDVVRIMSIHKSKGLEFPIVFLSSVQKKFNMRDLMEPILLHKDGGLGLKGYYPDYRVMYGSLPWLYNRRLLAKAAKAEEERILYVALTRARDKLFITGYVKNFAARCARIAAPALVLDEQQLPADLILGGNSYLDWLLLGLGRHLEGNSIRLNSGVEDIRMPNLKDKSCRFTVAVHDGSAYTKLRSTGTDAEMLLHKVYAMEPLGAEPLPEAIAHRFAFSYAYPGAVITPAKISVSEIKRRFAEAEALAATSGSIIDDDLDSTLQATSGETGITAEEQALPNHEPADGVLMNEVSVNEGTIIDEAFAMKPVALSEEAVTASGARWGTLMHEAMQWLPLQAYTKESLKKALDNLVLAGYMTMDERQVLNETYLRQFYESALGQRMLTSPRVEREWPFSRLVSASDVYPQVEQNEQLFLQGIIDTAFEEDGAWVLVDYKTDKVRNADELRQRYRLQLRIYKEALEQLTGMPVKETYIYSFRLREAVRLDV</sequence>
<evidence type="ECO:0000256" key="4">
    <source>
        <dbReference type="ARBA" id="ARBA00022801"/>
    </source>
</evidence>
<evidence type="ECO:0000313" key="19">
    <source>
        <dbReference type="Proteomes" id="UP000707138"/>
    </source>
</evidence>
<dbReference type="InterPro" id="IPR000212">
    <property type="entry name" value="DNA_helicase_UvrD/REP"/>
</dbReference>
<evidence type="ECO:0000256" key="1">
    <source>
        <dbReference type="ARBA" id="ARBA00022722"/>
    </source>
</evidence>
<dbReference type="Pfam" id="PF13361">
    <property type="entry name" value="UvrD_C"/>
    <property type="match status" value="1"/>
</dbReference>
<dbReference type="SUPFAM" id="SSF52540">
    <property type="entry name" value="P-loop containing nucleoside triphosphate hydrolases"/>
    <property type="match status" value="1"/>
</dbReference>
<comment type="catalytic activity">
    <reaction evidence="11">
        <text>Couples ATP hydrolysis with the unwinding of duplex DNA by translocating in the 3'-5' direction.</text>
        <dbReference type="EC" id="5.6.2.4"/>
    </reaction>
</comment>
<keyword evidence="5 14" id="KW-0347">Helicase</keyword>
<protein>
    <recommendedName>
        <fullName evidence="12">DNA 3'-5' helicase</fullName>
        <ecNumber evidence="12">5.6.2.4</ecNumber>
    </recommendedName>
</protein>
<evidence type="ECO:0000256" key="13">
    <source>
        <dbReference type="ARBA" id="ARBA00048988"/>
    </source>
</evidence>
<dbReference type="InterPro" id="IPR011335">
    <property type="entry name" value="Restrct_endonuc-II-like"/>
</dbReference>
<gene>
    <name evidence="18" type="primary">addA</name>
    <name evidence="18" type="ORF">H6A01_05385</name>
</gene>
<dbReference type="InterPro" id="IPR027417">
    <property type="entry name" value="P-loop_NTPase"/>
</dbReference>
<keyword evidence="6" id="KW-0269">Exonuclease</keyword>
<dbReference type="Proteomes" id="UP000707138">
    <property type="component" value="Unassembled WGS sequence"/>
</dbReference>
<keyword evidence="2 14" id="KW-0547">Nucleotide-binding</keyword>
<dbReference type="EMBL" id="JACJLA010000008">
    <property type="protein sequence ID" value="MBM6912755.1"/>
    <property type="molecule type" value="Genomic_DNA"/>
</dbReference>
<proteinExistence type="predicted"/>
<evidence type="ECO:0000256" key="8">
    <source>
        <dbReference type="ARBA" id="ARBA00023125"/>
    </source>
</evidence>
<dbReference type="Gene3D" id="3.40.50.300">
    <property type="entry name" value="P-loop containing nucleotide triphosphate hydrolases"/>
    <property type="match status" value="4"/>
</dbReference>
<evidence type="ECO:0000256" key="15">
    <source>
        <dbReference type="SAM" id="MobiDB-lite"/>
    </source>
</evidence>
<feature type="compositionally biased region" description="Polar residues" evidence="15">
    <location>
        <begin position="540"/>
        <end position="556"/>
    </location>
</feature>
<evidence type="ECO:0000256" key="11">
    <source>
        <dbReference type="ARBA" id="ARBA00034617"/>
    </source>
</evidence>